<dbReference type="EMBL" id="KV878210">
    <property type="protein sequence ID" value="OJJ38892.1"/>
    <property type="molecule type" value="Genomic_DNA"/>
</dbReference>
<protein>
    <submittedName>
        <fullName evidence="3">Uncharacterized protein</fullName>
    </submittedName>
</protein>
<dbReference type="RefSeq" id="XP_040692568.1">
    <property type="nucleotide sequence ID" value="XM_040834495.1"/>
</dbReference>
<dbReference type="OrthoDB" id="5426165at2759"/>
<feature type="compositionally biased region" description="Basic and acidic residues" evidence="1">
    <location>
        <begin position="141"/>
        <end position="155"/>
    </location>
</feature>
<dbReference type="PANTHER" id="PTHR40623">
    <property type="entry name" value="INTEGRAL MEMBRANE PROTEIN"/>
    <property type="match status" value="1"/>
</dbReference>
<keyword evidence="2" id="KW-0472">Membrane</keyword>
<evidence type="ECO:0000313" key="4">
    <source>
        <dbReference type="Proteomes" id="UP000184383"/>
    </source>
</evidence>
<feature type="region of interest" description="Disordered" evidence="1">
    <location>
        <begin position="85"/>
        <end position="227"/>
    </location>
</feature>
<dbReference type="GeneID" id="63750343"/>
<dbReference type="AlphaFoldDB" id="A0A1L9RVE5"/>
<accession>A0A1L9RVE5</accession>
<dbReference type="Proteomes" id="UP000184383">
    <property type="component" value="Unassembled WGS sequence"/>
</dbReference>
<feature type="compositionally biased region" description="Polar residues" evidence="1">
    <location>
        <begin position="196"/>
        <end position="205"/>
    </location>
</feature>
<keyword evidence="2" id="KW-1133">Transmembrane helix</keyword>
<dbReference type="PANTHER" id="PTHR40623:SF2">
    <property type="entry name" value="INTEGRAL MEMBRANE PROTEIN"/>
    <property type="match status" value="1"/>
</dbReference>
<proteinExistence type="predicted"/>
<keyword evidence="2" id="KW-0812">Transmembrane</keyword>
<name>A0A1L9RVE5_ASPWE</name>
<evidence type="ECO:0000256" key="2">
    <source>
        <dbReference type="SAM" id="Phobius"/>
    </source>
</evidence>
<feature type="compositionally biased region" description="Low complexity" evidence="1">
    <location>
        <begin position="158"/>
        <end position="173"/>
    </location>
</feature>
<dbReference type="STRING" id="1073089.A0A1L9RVE5"/>
<feature type="region of interest" description="Disordered" evidence="1">
    <location>
        <begin position="268"/>
        <end position="297"/>
    </location>
</feature>
<organism evidence="3 4">
    <name type="scientific">Aspergillus wentii DTO 134E9</name>
    <dbReference type="NCBI Taxonomy" id="1073089"/>
    <lineage>
        <taxon>Eukaryota</taxon>
        <taxon>Fungi</taxon>
        <taxon>Dikarya</taxon>
        <taxon>Ascomycota</taxon>
        <taxon>Pezizomycotina</taxon>
        <taxon>Eurotiomycetes</taxon>
        <taxon>Eurotiomycetidae</taxon>
        <taxon>Eurotiales</taxon>
        <taxon>Aspergillaceae</taxon>
        <taxon>Aspergillus</taxon>
        <taxon>Aspergillus subgen. Cremei</taxon>
    </lineage>
</organism>
<sequence>MQFWVGWALWQKLSTVLAFLITLVLIYSFSILLYNRRMTRKHAAAEAYQKEEQDAELRPMLTVGSDIPFGARALERGVQVEGIWISSDNNTPLPTPQKPGTPIGTRPSSSSVSTRLDSVPENVPRAQSKTSLAYPVASHINRPDPRCTSRARDDNVASDSKSSSFYSESVVESQHAHPAPLKNDEPYTPNEGDVPQSKNKSSVRSSWIGKSPDKYKRRSIIGGKKPEGFTMLGEKKLIINPPGNHARRSSEEFRRRISRLIDENIQTRPSETFQLNPFRRAAEESHKRKSKLGASQP</sequence>
<feature type="compositionally biased region" description="Low complexity" evidence="1">
    <location>
        <begin position="105"/>
        <end position="120"/>
    </location>
</feature>
<dbReference type="VEuPathDB" id="FungiDB:ASPWEDRAFT_36579"/>
<gene>
    <name evidence="3" type="ORF">ASPWEDRAFT_36579</name>
</gene>
<keyword evidence="4" id="KW-1185">Reference proteome</keyword>
<feature type="transmembrane region" description="Helical" evidence="2">
    <location>
        <begin position="13"/>
        <end position="34"/>
    </location>
</feature>
<evidence type="ECO:0000313" key="3">
    <source>
        <dbReference type="EMBL" id="OJJ38892.1"/>
    </source>
</evidence>
<reference evidence="4" key="1">
    <citation type="journal article" date="2017" name="Genome Biol.">
        <title>Comparative genomics reveals high biological diversity and specific adaptations in the industrially and medically important fungal genus Aspergillus.</title>
        <authorList>
            <person name="de Vries R.P."/>
            <person name="Riley R."/>
            <person name="Wiebenga A."/>
            <person name="Aguilar-Osorio G."/>
            <person name="Amillis S."/>
            <person name="Uchima C.A."/>
            <person name="Anderluh G."/>
            <person name="Asadollahi M."/>
            <person name="Askin M."/>
            <person name="Barry K."/>
            <person name="Battaglia E."/>
            <person name="Bayram O."/>
            <person name="Benocci T."/>
            <person name="Braus-Stromeyer S.A."/>
            <person name="Caldana C."/>
            <person name="Canovas D."/>
            <person name="Cerqueira G.C."/>
            <person name="Chen F."/>
            <person name="Chen W."/>
            <person name="Choi C."/>
            <person name="Clum A."/>
            <person name="Dos Santos R.A."/>
            <person name="Damasio A.R."/>
            <person name="Diallinas G."/>
            <person name="Emri T."/>
            <person name="Fekete E."/>
            <person name="Flipphi M."/>
            <person name="Freyberg S."/>
            <person name="Gallo A."/>
            <person name="Gournas C."/>
            <person name="Habgood R."/>
            <person name="Hainaut M."/>
            <person name="Harispe M.L."/>
            <person name="Henrissat B."/>
            <person name="Hilden K.S."/>
            <person name="Hope R."/>
            <person name="Hossain A."/>
            <person name="Karabika E."/>
            <person name="Karaffa L."/>
            <person name="Karanyi Z."/>
            <person name="Krasevec N."/>
            <person name="Kuo A."/>
            <person name="Kusch H."/>
            <person name="LaButti K."/>
            <person name="Lagendijk E.L."/>
            <person name="Lapidus A."/>
            <person name="Levasseur A."/>
            <person name="Lindquist E."/>
            <person name="Lipzen A."/>
            <person name="Logrieco A.F."/>
            <person name="MacCabe A."/>
            <person name="Maekelae M.R."/>
            <person name="Malavazi I."/>
            <person name="Melin P."/>
            <person name="Meyer V."/>
            <person name="Mielnichuk N."/>
            <person name="Miskei M."/>
            <person name="Molnar A.P."/>
            <person name="Mule G."/>
            <person name="Ngan C.Y."/>
            <person name="Orejas M."/>
            <person name="Orosz E."/>
            <person name="Ouedraogo J.P."/>
            <person name="Overkamp K.M."/>
            <person name="Park H.-S."/>
            <person name="Perrone G."/>
            <person name="Piumi F."/>
            <person name="Punt P.J."/>
            <person name="Ram A.F."/>
            <person name="Ramon A."/>
            <person name="Rauscher S."/>
            <person name="Record E."/>
            <person name="Riano-Pachon D.M."/>
            <person name="Robert V."/>
            <person name="Roehrig J."/>
            <person name="Ruller R."/>
            <person name="Salamov A."/>
            <person name="Salih N.S."/>
            <person name="Samson R.A."/>
            <person name="Sandor E."/>
            <person name="Sanguinetti M."/>
            <person name="Schuetze T."/>
            <person name="Sepcic K."/>
            <person name="Shelest E."/>
            <person name="Sherlock G."/>
            <person name="Sophianopoulou V."/>
            <person name="Squina F.M."/>
            <person name="Sun H."/>
            <person name="Susca A."/>
            <person name="Todd R.B."/>
            <person name="Tsang A."/>
            <person name="Unkles S.E."/>
            <person name="van de Wiele N."/>
            <person name="van Rossen-Uffink D."/>
            <person name="Oliveira J.V."/>
            <person name="Vesth T.C."/>
            <person name="Visser J."/>
            <person name="Yu J.-H."/>
            <person name="Zhou M."/>
            <person name="Andersen M.R."/>
            <person name="Archer D.B."/>
            <person name="Baker S.E."/>
            <person name="Benoit I."/>
            <person name="Brakhage A.A."/>
            <person name="Braus G.H."/>
            <person name="Fischer R."/>
            <person name="Frisvad J.C."/>
            <person name="Goldman G.H."/>
            <person name="Houbraken J."/>
            <person name="Oakley B."/>
            <person name="Pocsi I."/>
            <person name="Scazzocchio C."/>
            <person name="Seiboth B."/>
            <person name="vanKuyk P.A."/>
            <person name="Wortman J."/>
            <person name="Dyer P.S."/>
            <person name="Grigoriev I.V."/>
        </authorList>
    </citation>
    <scope>NUCLEOTIDE SEQUENCE [LARGE SCALE GENOMIC DNA]</scope>
    <source>
        <strain evidence="4">DTO 134E9</strain>
    </source>
</reference>
<evidence type="ECO:0000256" key="1">
    <source>
        <dbReference type="SAM" id="MobiDB-lite"/>
    </source>
</evidence>